<organism evidence="2 3">
    <name type="scientific">Crateriforma conspicua</name>
    <dbReference type="NCBI Taxonomy" id="2527996"/>
    <lineage>
        <taxon>Bacteria</taxon>
        <taxon>Pseudomonadati</taxon>
        <taxon>Planctomycetota</taxon>
        <taxon>Planctomycetia</taxon>
        <taxon>Planctomycetales</taxon>
        <taxon>Planctomycetaceae</taxon>
        <taxon>Crateriforma</taxon>
    </lineage>
</organism>
<gene>
    <name evidence="2" type="ORF">V7x_22700</name>
</gene>
<dbReference type="CDD" id="cd00158">
    <property type="entry name" value="RHOD"/>
    <property type="match status" value="1"/>
</dbReference>
<dbReference type="EMBL" id="SJPZ01000001">
    <property type="protein sequence ID" value="TWU66699.1"/>
    <property type="molecule type" value="Genomic_DNA"/>
</dbReference>
<dbReference type="OrthoDB" id="274952at2"/>
<dbReference type="Gene3D" id="3.40.250.10">
    <property type="entry name" value="Rhodanese-like domain"/>
    <property type="match status" value="1"/>
</dbReference>
<evidence type="ECO:0000313" key="2">
    <source>
        <dbReference type="EMBL" id="TWU66699.1"/>
    </source>
</evidence>
<name>A0A5C6FUT1_9PLAN</name>
<protein>
    <recommendedName>
        <fullName evidence="1">Rhodanese domain-containing protein</fullName>
    </recommendedName>
</protein>
<dbReference type="Proteomes" id="UP000316476">
    <property type="component" value="Unassembled WGS sequence"/>
</dbReference>
<comment type="caution">
    <text evidence="2">The sequence shown here is derived from an EMBL/GenBank/DDBJ whole genome shotgun (WGS) entry which is preliminary data.</text>
</comment>
<dbReference type="InterPro" id="IPR036873">
    <property type="entry name" value="Rhodanese-like_dom_sf"/>
</dbReference>
<dbReference type="Pfam" id="PF00581">
    <property type="entry name" value="Rhodanese"/>
    <property type="match status" value="1"/>
</dbReference>
<evidence type="ECO:0000259" key="1">
    <source>
        <dbReference type="PROSITE" id="PS50206"/>
    </source>
</evidence>
<dbReference type="SMART" id="SM00450">
    <property type="entry name" value="RHOD"/>
    <property type="match status" value="1"/>
</dbReference>
<reference evidence="2 3" key="1">
    <citation type="submission" date="2019-02" db="EMBL/GenBank/DDBJ databases">
        <title>Deep-cultivation of Planctomycetes and their phenomic and genomic characterization uncovers novel biology.</title>
        <authorList>
            <person name="Wiegand S."/>
            <person name="Jogler M."/>
            <person name="Boedeker C."/>
            <person name="Pinto D."/>
            <person name="Vollmers J."/>
            <person name="Rivas-Marin E."/>
            <person name="Kohn T."/>
            <person name="Peeters S.H."/>
            <person name="Heuer A."/>
            <person name="Rast P."/>
            <person name="Oberbeckmann S."/>
            <person name="Bunk B."/>
            <person name="Jeske O."/>
            <person name="Meyerdierks A."/>
            <person name="Storesund J.E."/>
            <person name="Kallscheuer N."/>
            <person name="Luecker S."/>
            <person name="Lage O.M."/>
            <person name="Pohl T."/>
            <person name="Merkel B.J."/>
            <person name="Hornburger P."/>
            <person name="Mueller R.-W."/>
            <person name="Bruemmer F."/>
            <person name="Labrenz M."/>
            <person name="Spormann A.M."/>
            <person name="Op Den Camp H."/>
            <person name="Overmann J."/>
            <person name="Amann R."/>
            <person name="Jetten M.S.M."/>
            <person name="Mascher T."/>
            <person name="Medema M.H."/>
            <person name="Devos D.P."/>
            <person name="Kaster A.-K."/>
            <person name="Ovreas L."/>
            <person name="Rohde M."/>
            <person name="Galperin M.Y."/>
            <person name="Jogler C."/>
        </authorList>
    </citation>
    <scope>NUCLEOTIDE SEQUENCE [LARGE SCALE GENOMIC DNA]</scope>
    <source>
        <strain evidence="2 3">V7</strain>
    </source>
</reference>
<feature type="domain" description="Rhodanese" evidence="1">
    <location>
        <begin position="163"/>
        <end position="247"/>
    </location>
</feature>
<sequence length="273" mass="29971">MTKPILPVRAGPAIQRCLDSNLFMKVPYDRCDRPQNDRKIGSITSVMLWCRVSGPNGHQPLDTCGHPSQSRTTLRRPFPGRSASLFPSSQLFMKYAFIVACVASACLASAFTLGSVSPAHAQLGGLLARRVSVPEISVAQVRKMQLEHQKQVDSAKKQEMPTPDPAFVLVDARSPEETEVSVIPGAITVKLFEAQQQKFAGTTVIAYCTSGYRSDRYAAKLIDKGIKAKNMKASILGWCAAKLPLETLDRKPTNRVHTYSSQNTVPKIYEAVH</sequence>
<evidence type="ECO:0000313" key="3">
    <source>
        <dbReference type="Proteomes" id="UP000316476"/>
    </source>
</evidence>
<dbReference type="SUPFAM" id="SSF52821">
    <property type="entry name" value="Rhodanese/Cell cycle control phosphatase"/>
    <property type="match status" value="1"/>
</dbReference>
<accession>A0A5C6FUT1</accession>
<dbReference type="AlphaFoldDB" id="A0A5C6FUT1"/>
<proteinExistence type="predicted"/>
<dbReference type="PROSITE" id="PS50206">
    <property type="entry name" value="RHODANESE_3"/>
    <property type="match status" value="1"/>
</dbReference>
<dbReference type="InterPro" id="IPR001763">
    <property type="entry name" value="Rhodanese-like_dom"/>
</dbReference>